<sequence>MKKLLQKYTGFLRTLKAVYVANNLLHLSQLQHNKPLYRKFGVKKPVFAPISSTDFASLPPQPSPWLDQPNALQKLQSTPELSAFPDQVREQIQEWPNNGYLMLDKFFSEETVDGINQEIDDMLQSRLVDFNYTNRKIMFAFRQSEKIKEVVFNSDLVKVLEFILGKKVIPFQTINFLKGSEQKAHSDTIHMTTYPLGNLIAVWIALEDITSDNGPLFYYPGSHKLPYVLNPQFDNGGSFFRIGDDAYPSYEKKIGQVIEENQLEQKIFYAKKGDAFVWHANLLHGGCPILDPEATRKSMVIHYYAQDAICYHEITQRPALFPKDLQHQFSLRDDD</sequence>
<keyword evidence="3" id="KW-0223">Dioxygenase</keyword>
<dbReference type="Gene3D" id="2.60.120.620">
    <property type="entry name" value="q2cbj1_9rhob like domain"/>
    <property type="match status" value="1"/>
</dbReference>
<keyword evidence="1" id="KW-0479">Metal-binding</keyword>
<keyword evidence="3" id="KW-0560">Oxidoreductase</keyword>
<proteinExistence type="predicted"/>
<dbReference type="Proteomes" id="UP001596405">
    <property type="component" value="Unassembled WGS sequence"/>
</dbReference>
<comment type="caution">
    <text evidence="3">The sequence shown here is derived from an EMBL/GenBank/DDBJ whole genome shotgun (WGS) entry which is preliminary data.</text>
</comment>
<dbReference type="PANTHER" id="PTHR20883">
    <property type="entry name" value="PHYTANOYL-COA DIOXYGENASE DOMAIN CONTAINING 1"/>
    <property type="match status" value="1"/>
</dbReference>
<dbReference type="EMBL" id="JBHSYQ010000003">
    <property type="protein sequence ID" value="MFC6997398.1"/>
    <property type="molecule type" value="Genomic_DNA"/>
</dbReference>
<gene>
    <name evidence="3" type="ORF">ACFQHR_07160</name>
</gene>
<dbReference type="SUPFAM" id="SSF51197">
    <property type="entry name" value="Clavaminate synthase-like"/>
    <property type="match status" value="1"/>
</dbReference>
<evidence type="ECO:0000313" key="3">
    <source>
        <dbReference type="EMBL" id="MFC6997398.1"/>
    </source>
</evidence>
<organism evidence="3 4">
    <name type="scientific">Rufibacter roseus</name>
    <dbReference type="NCBI Taxonomy" id="1567108"/>
    <lineage>
        <taxon>Bacteria</taxon>
        <taxon>Pseudomonadati</taxon>
        <taxon>Bacteroidota</taxon>
        <taxon>Cytophagia</taxon>
        <taxon>Cytophagales</taxon>
        <taxon>Hymenobacteraceae</taxon>
        <taxon>Rufibacter</taxon>
    </lineage>
</organism>
<protein>
    <submittedName>
        <fullName evidence="3">Phytanoyl-CoA dioxygenase family protein</fullName>
    </submittedName>
</protein>
<evidence type="ECO:0000313" key="4">
    <source>
        <dbReference type="Proteomes" id="UP001596405"/>
    </source>
</evidence>
<dbReference type="RefSeq" id="WP_066615711.1">
    <property type="nucleotide sequence ID" value="NZ_JBHSYQ010000003.1"/>
</dbReference>
<evidence type="ECO:0000256" key="1">
    <source>
        <dbReference type="ARBA" id="ARBA00022723"/>
    </source>
</evidence>
<keyword evidence="4" id="KW-1185">Reference proteome</keyword>
<accession>A0ABW2DLE4</accession>
<evidence type="ECO:0000256" key="2">
    <source>
        <dbReference type="ARBA" id="ARBA00023004"/>
    </source>
</evidence>
<name>A0ABW2DLE4_9BACT</name>
<dbReference type="Pfam" id="PF05721">
    <property type="entry name" value="PhyH"/>
    <property type="match status" value="1"/>
</dbReference>
<reference evidence="4" key="1">
    <citation type="journal article" date="2019" name="Int. J. Syst. Evol. Microbiol.">
        <title>The Global Catalogue of Microorganisms (GCM) 10K type strain sequencing project: providing services to taxonomists for standard genome sequencing and annotation.</title>
        <authorList>
            <consortium name="The Broad Institute Genomics Platform"/>
            <consortium name="The Broad Institute Genome Sequencing Center for Infectious Disease"/>
            <person name="Wu L."/>
            <person name="Ma J."/>
        </authorList>
    </citation>
    <scope>NUCLEOTIDE SEQUENCE [LARGE SCALE GENOMIC DNA]</scope>
    <source>
        <strain evidence="4">CGMCC 4.7393</strain>
    </source>
</reference>
<dbReference type="InterPro" id="IPR008775">
    <property type="entry name" value="Phytyl_CoA_dOase-like"/>
</dbReference>
<dbReference type="GO" id="GO:0051213">
    <property type="term" value="F:dioxygenase activity"/>
    <property type="evidence" value="ECO:0007669"/>
    <property type="project" value="UniProtKB-KW"/>
</dbReference>
<keyword evidence="2" id="KW-0408">Iron</keyword>
<dbReference type="PANTHER" id="PTHR20883:SF15">
    <property type="entry name" value="PHYTANOYL-COA DIOXYGENASE DOMAIN-CONTAINING PROTEIN 1"/>
    <property type="match status" value="1"/>
</dbReference>